<evidence type="ECO:0000256" key="2">
    <source>
        <dbReference type="SAM" id="Phobius"/>
    </source>
</evidence>
<dbReference type="AlphaFoldDB" id="A0A1I3FFA6"/>
<dbReference type="Pfam" id="PF04464">
    <property type="entry name" value="Glyphos_transf"/>
    <property type="match status" value="1"/>
</dbReference>
<keyword evidence="2" id="KW-0812">Transmembrane</keyword>
<dbReference type="Proteomes" id="UP000199111">
    <property type="component" value="Unassembled WGS sequence"/>
</dbReference>
<keyword evidence="2" id="KW-1133">Transmembrane helix</keyword>
<sequence length="626" mass="67216">MACAAVVGSYPLLVIAALWPLPWLFLAVCALSYAAEITAARRARRVVDLLSRVRLGVALRFMMRETAAILLVARTEGTDSPWFTLLVLGLFTLHGVRALQAWLAITYSRVLNQLPVLTRNIDGVVRLPPPPSAVLVDHGSVRMLYLDMFPVGGAALGAVLGTGLPGAGGAVVALGLGAAGAIGLLPHLRRIQPLKNRRGMLKTVNRRLARYGPEVVLYFSGPNDSAYQVTMWLRPLERIDRRAVVVLRERNMLRLLGETSLPVVCIPSAADLMSFGALDSARVCLYPSNVGKNIHMLRIRGMRSVFVGHGDSDKEASFNPFTKVYDEVWVAGQAGRDRYLRARVGVCDEDIHEVGRPQLTGVRTTGPGLPYRTVLYAPTWEGWTDDLFHTSIITMGPPIVRALLAHSPALRVIYKPHPLTGYRNLAARRAHEEILAILEGTELSRSIARHPAGAVRAEPIGHLAVTGSEPPLYDCFNQADLMVTDISSVVADFIASGKPYVVTNVAGLPERTFRERYPSTEAGYLLTRDLGELPAVLAALEQDGEDVLAATRHKLKSYLLGPDHPDAMTRFNDAVNAACGRAERGADTAGSGVTAAHGADTGRTGVAPVGGDDTAGAGAAAARGEG</sequence>
<dbReference type="EMBL" id="FOQY01000001">
    <property type="protein sequence ID" value="SFI09885.1"/>
    <property type="molecule type" value="Genomic_DNA"/>
</dbReference>
<dbReference type="SUPFAM" id="SSF53756">
    <property type="entry name" value="UDP-Glycosyltransferase/glycogen phosphorylase"/>
    <property type="match status" value="1"/>
</dbReference>
<accession>A0A1I3FFA6</accession>
<name>A0A1I3FFA6_9ACTN</name>
<evidence type="ECO:0000313" key="3">
    <source>
        <dbReference type="EMBL" id="SFI09885.1"/>
    </source>
</evidence>
<keyword evidence="3" id="KW-0808">Transferase</keyword>
<feature type="region of interest" description="Disordered" evidence="1">
    <location>
        <begin position="585"/>
        <end position="626"/>
    </location>
</feature>
<dbReference type="GO" id="GO:0016020">
    <property type="term" value="C:membrane"/>
    <property type="evidence" value="ECO:0007669"/>
    <property type="project" value="InterPro"/>
</dbReference>
<proteinExistence type="predicted"/>
<reference evidence="4" key="1">
    <citation type="submission" date="2016-10" db="EMBL/GenBank/DDBJ databases">
        <authorList>
            <person name="Varghese N."/>
            <person name="Submissions S."/>
        </authorList>
    </citation>
    <scope>NUCLEOTIDE SEQUENCE [LARGE SCALE GENOMIC DNA]</scope>
    <source>
        <strain evidence="4">CGMCC 4.2126</strain>
    </source>
</reference>
<protein>
    <submittedName>
        <fullName evidence="3">CDP-Glycerol:Poly(Glycerophosphate) glycerophosphotransferase</fullName>
    </submittedName>
</protein>
<dbReference type="Gene3D" id="3.40.50.12580">
    <property type="match status" value="1"/>
</dbReference>
<dbReference type="InterPro" id="IPR007554">
    <property type="entry name" value="Glycerophosphate_synth"/>
</dbReference>
<feature type="transmembrane region" description="Helical" evidence="2">
    <location>
        <begin position="144"/>
        <end position="164"/>
    </location>
</feature>
<evidence type="ECO:0000313" key="4">
    <source>
        <dbReference type="Proteomes" id="UP000199111"/>
    </source>
</evidence>
<feature type="transmembrane region" description="Helical" evidence="2">
    <location>
        <begin position="12"/>
        <end position="34"/>
    </location>
</feature>
<keyword evidence="2" id="KW-0472">Membrane</keyword>
<feature type="compositionally biased region" description="Low complexity" evidence="1">
    <location>
        <begin position="605"/>
        <end position="626"/>
    </location>
</feature>
<dbReference type="InterPro" id="IPR043148">
    <property type="entry name" value="TagF_C"/>
</dbReference>
<keyword evidence="4" id="KW-1185">Reference proteome</keyword>
<gene>
    <name evidence="3" type="ORF">SAMN05216275_101138</name>
</gene>
<evidence type="ECO:0000256" key="1">
    <source>
        <dbReference type="SAM" id="MobiDB-lite"/>
    </source>
</evidence>
<dbReference type="GO" id="GO:0047355">
    <property type="term" value="F:CDP-glycerol glycerophosphotransferase activity"/>
    <property type="evidence" value="ECO:0007669"/>
    <property type="project" value="InterPro"/>
</dbReference>
<organism evidence="3 4">
    <name type="scientific">Streptosporangium canum</name>
    <dbReference type="NCBI Taxonomy" id="324952"/>
    <lineage>
        <taxon>Bacteria</taxon>
        <taxon>Bacillati</taxon>
        <taxon>Actinomycetota</taxon>
        <taxon>Actinomycetes</taxon>
        <taxon>Streptosporangiales</taxon>
        <taxon>Streptosporangiaceae</taxon>
        <taxon>Streptosporangium</taxon>
    </lineage>
</organism>